<sequence>MPSSIVPYIVMPLALLDDGVEPPAQAAHKAASAAAAKRARKRFIKGASRLRE</sequence>
<organism evidence="1 2">
    <name type="scientific">Paraburkholderia hiiakae</name>
    <dbReference type="NCBI Taxonomy" id="1081782"/>
    <lineage>
        <taxon>Bacteria</taxon>
        <taxon>Pseudomonadati</taxon>
        <taxon>Pseudomonadota</taxon>
        <taxon>Betaproteobacteria</taxon>
        <taxon>Burkholderiales</taxon>
        <taxon>Burkholderiaceae</taxon>
        <taxon>Paraburkholderia</taxon>
    </lineage>
</organism>
<keyword evidence="2" id="KW-1185">Reference proteome</keyword>
<evidence type="ECO:0000313" key="2">
    <source>
        <dbReference type="Proteomes" id="UP000656319"/>
    </source>
</evidence>
<dbReference type="EMBL" id="CAJHCQ010000012">
    <property type="protein sequence ID" value="CAD6547824.1"/>
    <property type="molecule type" value="Genomic_DNA"/>
</dbReference>
<protein>
    <submittedName>
        <fullName evidence="1">Uncharacterized protein</fullName>
    </submittedName>
</protein>
<comment type="caution">
    <text evidence="1">The sequence shown here is derived from an EMBL/GenBank/DDBJ whole genome shotgun (WGS) entry which is preliminary data.</text>
</comment>
<evidence type="ECO:0000313" key="1">
    <source>
        <dbReference type="EMBL" id="CAD6547824.1"/>
    </source>
</evidence>
<gene>
    <name evidence="1" type="ORF">LMG27952_04648</name>
</gene>
<accession>A0ABN7I3Y8</accession>
<proteinExistence type="predicted"/>
<reference evidence="1 2" key="1">
    <citation type="submission" date="2020-10" db="EMBL/GenBank/DDBJ databases">
        <authorList>
            <person name="Peeters C."/>
        </authorList>
    </citation>
    <scope>NUCLEOTIDE SEQUENCE [LARGE SCALE GENOMIC DNA]</scope>
    <source>
        <strain evidence="1 2">LMG 27952</strain>
    </source>
</reference>
<dbReference type="Proteomes" id="UP000656319">
    <property type="component" value="Unassembled WGS sequence"/>
</dbReference>
<name>A0ABN7I3Y8_9BURK</name>